<dbReference type="Gene3D" id="3.30.465.10">
    <property type="match status" value="1"/>
</dbReference>
<organism evidence="4 5">
    <name type="scientific">Stachybotrys elegans</name>
    <dbReference type="NCBI Taxonomy" id="80388"/>
    <lineage>
        <taxon>Eukaryota</taxon>
        <taxon>Fungi</taxon>
        <taxon>Dikarya</taxon>
        <taxon>Ascomycota</taxon>
        <taxon>Pezizomycotina</taxon>
        <taxon>Sordariomycetes</taxon>
        <taxon>Hypocreomycetidae</taxon>
        <taxon>Hypocreales</taxon>
        <taxon>Stachybotryaceae</taxon>
        <taxon>Stachybotrys</taxon>
    </lineage>
</organism>
<evidence type="ECO:0000259" key="3">
    <source>
        <dbReference type="PROSITE" id="PS51387"/>
    </source>
</evidence>
<dbReference type="Pfam" id="PF01565">
    <property type="entry name" value="FAD_binding_4"/>
    <property type="match status" value="1"/>
</dbReference>
<sequence length="512" mass="55974">MAQNRRCTLSANVRSNVTNQICHQGTVPDYYIEARSAEDIQLGLRFAREHKIPVTIKNTGHDYKGRSTGPNTLAIWTKNMVPDLDINENFTPEGCDASVGPAVTYGAGQTTRDMYQKLDGTGYMAVGGSCTTVGVAGGWLAGGGHSILTPTFGLGVDNALQIRVVLPNGTYTTASRCQNQDLFFALRGGGGGTYGVVTEVTSKLHKDRQFTYAFLSMTVPDLRKINEIMVANAERWADDGWGGLYGVDDNNGSVFLAFNPTLSLEESKESLKGLTDYFESVQTDAAPFTAKIITLANHWEAQNQAELLSFLGSEAGISLTRSSRLVPRDNFQTPEGQKAIVDVLVAKGWASVLGTPTAFELPASDLPGGPGESALTAAWRNALWHFTYTSVWDQADPAAVEPKVLSTMFTQISKDMDPMRAITPGAGAYASEGDVYEPDHIRSFWGQKNYDRLLKIKRELDPDNLLSCFTCVGYEEDNERHRCYLPVRSETPDLTSTVVDDFMHNLVENIDC</sequence>
<dbReference type="Pfam" id="PF08031">
    <property type="entry name" value="BBE"/>
    <property type="match status" value="1"/>
</dbReference>
<gene>
    <name evidence="4" type="ORF">B0I35DRAFT_452612</name>
</gene>
<evidence type="ECO:0000313" key="5">
    <source>
        <dbReference type="Proteomes" id="UP000813444"/>
    </source>
</evidence>
<comment type="similarity">
    <text evidence="1">Belongs to the oxygen-dependent FAD-linked oxidoreductase family.</text>
</comment>
<dbReference type="SUPFAM" id="SSF56176">
    <property type="entry name" value="FAD-binding/transporter-associated domain-like"/>
    <property type="match status" value="1"/>
</dbReference>
<evidence type="ECO:0000313" key="4">
    <source>
        <dbReference type="EMBL" id="KAH7311307.1"/>
    </source>
</evidence>
<name>A0A8K0WPJ8_9HYPO</name>
<dbReference type="AlphaFoldDB" id="A0A8K0WPJ8"/>
<evidence type="ECO:0000256" key="2">
    <source>
        <dbReference type="ARBA" id="ARBA00023002"/>
    </source>
</evidence>
<feature type="domain" description="FAD-binding PCMH-type" evidence="3">
    <location>
        <begin position="24"/>
        <end position="207"/>
    </location>
</feature>
<reference evidence="4" key="1">
    <citation type="journal article" date="2021" name="Nat. Commun.">
        <title>Genetic determinants of endophytism in the Arabidopsis root mycobiome.</title>
        <authorList>
            <person name="Mesny F."/>
            <person name="Miyauchi S."/>
            <person name="Thiergart T."/>
            <person name="Pickel B."/>
            <person name="Atanasova L."/>
            <person name="Karlsson M."/>
            <person name="Huettel B."/>
            <person name="Barry K.W."/>
            <person name="Haridas S."/>
            <person name="Chen C."/>
            <person name="Bauer D."/>
            <person name="Andreopoulos W."/>
            <person name="Pangilinan J."/>
            <person name="LaButti K."/>
            <person name="Riley R."/>
            <person name="Lipzen A."/>
            <person name="Clum A."/>
            <person name="Drula E."/>
            <person name="Henrissat B."/>
            <person name="Kohler A."/>
            <person name="Grigoriev I.V."/>
            <person name="Martin F.M."/>
            <person name="Hacquard S."/>
        </authorList>
    </citation>
    <scope>NUCLEOTIDE SEQUENCE</scope>
    <source>
        <strain evidence="4">MPI-CAGE-CH-0235</strain>
    </source>
</reference>
<dbReference type="PROSITE" id="PS51387">
    <property type="entry name" value="FAD_PCMH"/>
    <property type="match status" value="1"/>
</dbReference>
<protein>
    <recommendedName>
        <fullName evidence="3">FAD-binding PCMH-type domain-containing protein</fullName>
    </recommendedName>
</protein>
<accession>A0A8K0WPJ8</accession>
<keyword evidence="2" id="KW-0560">Oxidoreductase</keyword>
<dbReference type="InterPro" id="IPR012951">
    <property type="entry name" value="BBE"/>
</dbReference>
<dbReference type="GO" id="GO:0071949">
    <property type="term" value="F:FAD binding"/>
    <property type="evidence" value="ECO:0007669"/>
    <property type="project" value="InterPro"/>
</dbReference>
<comment type="caution">
    <text evidence="4">The sequence shown here is derived from an EMBL/GenBank/DDBJ whole genome shotgun (WGS) entry which is preliminary data.</text>
</comment>
<dbReference type="OrthoDB" id="9983560at2759"/>
<dbReference type="InterPro" id="IPR050432">
    <property type="entry name" value="FAD-linked_Oxidoreductases_BP"/>
</dbReference>
<dbReference type="InterPro" id="IPR016169">
    <property type="entry name" value="FAD-bd_PCMH_sub2"/>
</dbReference>
<dbReference type="Proteomes" id="UP000813444">
    <property type="component" value="Unassembled WGS sequence"/>
</dbReference>
<dbReference type="EMBL" id="JAGPNK010000011">
    <property type="protein sequence ID" value="KAH7311307.1"/>
    <property type="molecule type" value="Genomic_DNA"/>
</dbReference>
<dbReference type="InterPro" id="IPR016166">
    <property type="entry name" value="FAD-bd_PCMH"/>
</dbReference>
<dbReference type="PANTHER" id="PTHR13878:SF91">
    <property type="entry name" value="FAD BINDING DOMAIN PROTEIN (AFU_ORTHOLOGUE AFUA_6G12070)-RELATED"/>
    <property type="match status" value="1"/>
</dbReference>
<proteinExistence type="inferred from homology"/>
<keyword evidence="5" id="KW-1185">Reference proteome</keyword>
<evidence type="ECO:0000256" key="1">
    <source>
        <dbReference type="ARBA" id="ARBA00005466"/>
    </source>
</evidence>
<dbReference type="InterPro" id="IPR006094">
    <property type="entry name" value="Oxid_FAD_bind_N"/>
</dbReference>
<dbReference type="PANTHER" id="PTHR13878">
    <property type="entry name" value="GULONOLACTONE OXIDASE"/>
    <property type="match status" value="1"/>
</dbReference>
<dbReference type="InterPro" id="IPR036318">
    <property type="entry name" value="FAD-bd_PCMH-like_sf"/>
</dbReference>
<dbReference type="GO" id="GO:0016491">
    <property type="term" value="F:oxidoreductase activity"/>
    <property type="evidence" value="ECO:0007669"/>
    <property type="project" value="UniProtKB-KW"/>
</dbReference>